<proteinExistence type="predicted"/>
<dbReference type="GO" id="GO:0071111">
    <property type="term" value="F:cyclic-guanylate-specific phosphodiesterase activity"/>
    <property type="evidence" value="ECO:0007669"/>
    <property type="project" value="InterPro"/>
</dbReference>
<dbReference type="SMART" id="SM00052">
    <property type="entry name" value="EAL"/>
    <property type="match status" value="1"/>
</dbReference>
<dbReference type="EMBL" id="VUNL01000005">
    <property type="protein sequence ID" value="MSV24659.1"/>
    <property type="molecule type" value="Genomic_DNA"/>
</dbReference>
<dbReference type="SMART" id="SM00267">
    <property type="entry name" value="GGDEF"/>
    <property type="match status" value="1"/>
</dbReference>
<gene>
    <name evidence="2" type="ORF">FYJ78_05570</name>
</gene>
<protein>
    <submittedName>
        <fullName evidence="2">EAL domain-containing protein</fullName>
    </submittedName>
</protein>
<dbReference type="Pfam" id="PF00563">
    <property type="entry name" value="EAL"/>
    <property type="match status" value="1"/>
</dbReference>
<dbReference type="Gene3D" id="3.30.450.20">
    <property type="entry name" value="PAS domain"/>
    <property type="match status" value="1"/>
</dbReference>
<dbReference type="AlphaFoldDB" id="A0A6I2UWG0"/>
<evidence type="ECO:0000313" key="3">
    <source>
        <dbReference type="Proteomes" id="UP000430222"/>
    </source>
</evidence>
<organism evidence="2 3">
    <name type="scientific">Selenomonas montiformis</name>
    <dbReference type="NCBI Taxonomy" id="2652285"/>
    <lineage>
        <taxon>Bacteria</taxon>
        <taxon>Bacillati</taxon>
        <taxon>Bacillota</taxon>
        <taxon>Negativicutes</taxon>
        <taxon>Selenomonadales</taxon>
        <taxon>Selenomonadaceae</taxon>
        <taxon>Selenomonas</taxon>
    </lineage>
</organism>
<dbReference type="Gene3D" id="3.20.20.450">
    <property type="entry name" value="EAL domain"/>
    <property type="match status" value="1"/>
</dbReference>
<dbReference type="PANTHER" id="PTHR33121">
    <property type="entry name" value="CYCLIC DI-GMP PHOSPHODIESTERASE PDEF"/>
    <property type="match status" value="1"/>
</dbReference>
<dbReference type="SUPFAM" id="SSF55785">
    <property type="entry name" value="PYP-like sensor domain (PAS domain)"/>
    <property type="match status" value="1"/>
</dbReference>
<dbReference type="SUPFAM" id="SSF55073">
    <property type="entry name" value="Nucleotide cyclase"/>
    <property type="match status" value="1"/>
</dbReference>
<feature type="domain" description="EAL" evidence="1">
    <location>
        <begin position="128"/>
        <end position="380"/>
    </location>
</feature>
<evidence type="ECO:0000313" key="2">
    <source>
        <dbReference type="EMBL" id="MSV24659.1"/>
    </source>
</evidence>
<keyword evidence="3" id="KW-1185">Reference proteome</keyword>
<comment type="caution">
    <text evidence="2">The sequence shown here is derived from an EMBL/GenBank/DDBJ whole genome shotgun (WGS) entry which is preliminary data.</text>
</comment>
<dbReference type="InterPro" id="IPR000014">
    <property type="entry name" value="PAS"/>
</dbReference>
<dbReference type="PROSITE" id="PS50883">
    <property type="entry name" value="EAL"/>
    <property type="match status" value="1"/>
</dbReference>
<dbReference type="Pfam" id="PF13188">
    <property type="entry name" value="PAS_8"/>
    <property type="match status" value="1"/>
</dbReference>
<dbReference type="SUPFAM" id="SSF141868">
    <property type="entry name" value="EAL domain-like"/>
    <property type="match status" value="1"/>
</dbReference>
<dbReference type="InterPro" id="IPR050706">
    <property type="entry name" value="Cyclic-di-GMP_PDE-like"/>
</dbReference>
<sequence length="950" mass="110449">MIENLPCGFFIAQAQEPYRLLYANDEMLRLFDCRDFGEFCRHIEQDVRNIISVNDRTRVEREIDHEIQAKNDRFEHVRSHLFTRESRIRYADISGHLVGTEEFGPVFYCTLQEIDIPQPGQMVDRDIRDYVVGHLDEAVANRWIQVYYQPVIRTLTGELCGMEALARWVDPHVGFLSPAAFIPVLEQVRLIYRLDSFVLEEACRMMRQRFDEGLSVTPVSVNLSRCDFDLMDVCQVIEQIRQRYSLPRDFLHVEITESTLGQDSAAVHQTIDRLREKGYEVWLDDFGSGYSSLNILKDYNIDLIKLDMGFLRSFTVESRSIVTAVIAMAKELGIKTLAEGVETKEHADFLASIGCGRQQGYFYGKPQPIGGTLTHIESEGRGVEPRKWCHYYDVASMFIRQTDRAYALFDRSEDGHVHCLYANKTYGEQIHELGYQLQDIEKNLKRQEKEGIVRTFWAYVDRSRKSGQMETYFYVDGGDYVNIALQVVCEMNQHLLIYVEIQNLSQSDAGRRQSKLDENLRYLYAMFEDVYLIHIRQDRMERLYAHTSFSLPSLKEKTQGFRQTVRYIAQNYVYEDDRERYLAFFDVDTIVGRIRQSASARISCRFRIRDRHGNYNWRECAVVLLSNGQDPAVMMAARMVEQRAALPETQHTAGSGLPELLWRNFCRNTPFCYFWKDRQRRFLGATKAFLKHYGFESEQVIIGKTDEDLNWHVDNDLYRLDEIDVLRTGRVVENVPGECVVKGGLHHITCYKWPLYQGGQIIGLLGVFFDADDMYRGFGQDRPSPYEDPVTRLRNRQGFLGALLSYHEAYTVQHQPFSLILLESRSDDLLKESYEPMLLRALVCEEARCLREIAGKDSVIARIKEFDFAILRRENQPQESERMARRIQEKLQGIHQVGGTPVTITFRYSVVHADDPDIRKAVRRNATHLYRLAMRRLHSGGPGTKETNGK</sequence>
<accession>A0A6I2UWG0</accession>
<dbReference type="CDD" id="cd01948">
    <property type="entry name" value="EAL"/>
    <property type="match status" value="1"/>
</dbReference>
<evidence type="ECO:0000259" key="1">
    <source>
        <dbReference type="PROSITE" id="PS50883"/>
    </source>
</evidence>
<dbReference type="InterPro" id="IPR035919">
    <property type="entry name" value="EAL_sf"/>
</dbReference>
<dbReference type="InterPro" id="IPR035965">
    <property type="entry name" value="PAS-like_dom_sf"/>
</dbReference>
<dbReference type="InterPro" id="IPR029787">
    <property type="entry name" value="Nucleotide_cyclase"/>
</dbReference>
<dbReference type="InterPro" id="IPR001633">
    <property type="entry name" value="EAL_dom"/>
</dbReference>
<dbReference type="PANTHER" id="PTHR33121:SF70">
    <property type="entry name" value="SIGNALING PROTEIN YKOW"/>
    <property type="match status" value="1"/>
</dbReference>
<name>A0A6I2UWG0_9FIRM</name>
<dbReference type="InterPro" id="IPR043128">
    <property type="entry name" value="Rev_trsase/Diguanyl_cyclase"/>
</dbReference>
<reference evidence="2 3" key="1">
    <citation type="submission" date="2019-08" db="EMBL/GenBank/DDBJ databases">
        <title>In-depth cultivation of the pig gut microbiome towards novel bacterial diversity and tailored functional studies.</title>
        <authorList>
            <person name="Wylensek D."/>
            <person name="Hitch T.C.A."/>
            <person name="Clavel T."/>
        </authorList>
    </citation>
    <scope>NUCLEOTIDE SEQUENCE [LARGE SCALE GENOMIC DNA]</scope>
    <source>
        <strain evidence="3">WCA-380-WT-3B3</strain>
    </source>
</reference>
<dbReference type="Gene3D" id="3.30.70.270">
    <property type="match status" value="1"/>
</dbReference>
<dbReference type="Pfam" id="PF00990">
    <property type="entry name" value="GGDEF"/>
    <property type="match status" value="1"/>
</dbReference>
<dbReference type="InterPro" id="IPR000160">
    <property type="entry name" value="GGDEF_dom"/>
</dbReference>
<dbReference type="Proteomes" id="UP000430222">
    <property type="component" value="Unassembled WGS sequence"/>
</dbReference>